<dbReference type="GO" id="GO:0003676">
    <property type="term" value="F:nucleic acid binding"/>
    <property type="evidence" value="ECO:0007669"/>
    <property type="project" value="InterPro"/>
</dbReference>
<sequence length="402" mass="45368">MLQVVPDHLEQVAISIETLLDVNDLTVEEVIGRLRNIEQRKKNIVSAVDQEGRLLLTEEEWLACLKLCDDTGESNGPSSRKGGKKPWKSRRHMRGKEEDQKKEEPTDDEPIQCSYCGKRDHLSKNCWSKLRNKETLEKAHVAQSEEDEPTLFMVTASVLPDVKPEEELPKSTEVIDDGITTPVSVEPEEELQLCITKAPAGEPIQLKEERVFAQIGERGEQQEHRRWVLDTGATNHMTRAKFEFSELDSGIRGTVKFGDGSVVEIEGHDTILFVGKGGKHHKLTDVYFISRLKANIVSLGQLNKAGCHISIKRGLLRIRDDRRRLLTQVRCTANCLYILELEIEQPVNLSARYRRMEDLLGRGEPPGLAARQLEEEVAEHDGLEDMPPGTPSHRAQIGVQTK</sequence>
<evidence type="ECO:0000259" key="2">
    <source>
        <dbReference type="SMART" id="SM00343"/>
    </source>
</evidence>
<feature type="domain" description="CCHC-type" evidence="2">
    <location>
        <begin position="112"/>
        <end position="128"/>
    </location>
</feature>
<dbReference type="InterPro" id="IPR001878">
    <property type="entry name" value="Znf_CCHC"/>
</dbReference>
<feature type="compositionally biased region" description="Basic residues" evidence="1">
    <location>
        <begin position="81"/>
        <end position="94"/>
    </location>
</feature>
<dbReference type="SMART" id="SM00343">
    <property type="entry name" value="ZnF_C2HC"/>
    <property type="match status" value="1"/>
</dbReference>
<feature type="region of interest" description="Disordered" evidence="1">
    <location>
        <begin position="378"/>
        <end position="402"/>
    </location>
</feature>
<evidence type="ECO:0000256" key="1">
    <source>
        <dbReference type="SAM" id="MobiDB-lite"/>
    </source>
</evidence>
<dbReference type="GO" id="GO:0008270">
    <property type="term" value="F:zinc ion binding"/>
    <property type="evidence" value="ECO:0007669"/>
    <property type="project" value="InterPro"/>
</dbReference>
<reference evidence="4" key="1">
    <citation type="submission" date="2025-08" db="UniProtKB">
        <authorList>
            <consortium name="RefSeq"/>
        </authorList>
    </citation>
    <scope>IDENTIFICATION</scope>
    <source>
        <tissue evidence="4">Young leaves</tissue>
    </source>
</reference>
<accession>A0A6J1HVQ4</accession>
<dbReference type="Pfam" id="PF22936">
    <property type="entry name" value="Pol_BBD"/>
    <property type="match status" value="1"/>
</dbReference>
<name>A0A6J1HVQ4_CUCMA</name>
<proteinExistence type="predicted"/>
<dbReference type="KEGG" id="cmax:111467102"/>
<protein>
    <submittedName>
        <fullName evidence="4">Uncharacterized protein LOC111467102</fullName>
    </submittedName>
</protein>
<keyword evidence="3" id="KW-1185">Reference proteome</keyword>
<gene>
    <name evidence="4" type="primary">LOC111467102</name>
</gene>
<dbReference type="AlphaFoldDB" id="A0A6J1HVQ4"/>
<dbReference type="PANTHER" id="PTHR47592:SF27">
    <property type="entry name" value="OS08G0421700 PROTEIN"/>
    <property type="match status" value="1"/>
</dbReference>
<organism evidence="3 4">
    <name type="scientific">Cucurbita maxima</name>
    <name type="common">Pumpkin</name>
    <name type="synonym">Winter squash</name>
    <dbReference type="NCBI Taxonomy" id="3661"/>
    <lineage>
        <taxon>Eukaryota</taxon>
        <taxon>Viridiplantae</taxon>
        <taxon>Streptophyta</taxon>
        <taxon>Embryophyta</taxon>
        <taxon>Tracheophyta</taxon>
        <taxon>Spermatophyta</taxon>
        <taxon>Magnoliopsida</taxon>
        <taxon>eudicotyledons</taxon>
        <taxon>Gunneridae</taxon>
        <taxon>Pentapetalae</taxon>
        <taxon>rosids</taxon>
        <taxon>fabids</taxon>
        <taxon>Cucurbitales</taxon>
        <taxon>Cucurbitaceae</taxon>
        <taxon>Cucurbiteae</taxon>
        <taxon>Cucurbita</taxon>
    </lineage>
</organism>
<evidence type="ECO:0000313" key="4">
    <source>
        <dbReference type="RefSeq" id="XP_022967658.1"/>
    </source>
</evidence>
<feature type="region of interest" description="Disordered" evidence="1">
    <location>
        <begin position="72"/>
        <end position="112"/>
    </location>
</feature>
<dbReference type="GeneID" id="111467102"/>
<dbReference type="PANTHER" id="PTHR47592">
    <property type="entry name" value="PBF68 PROTEIN"/>
    <property type="match status" value="1"/>
</dbReference>
<dbReference type="InterPro" id="IPR054722">
    <property type="entry name" value="PolX-like_BBD"/>
</dbReference>
<evidence type="ECO:0000313" key="3">
    <source>
        <dbReference type="Proteomes" id="UP000504608"/>
    </source>
</evidence>
<dbReference type="RefSeq" id="XP_022967658.1">
    <property type="nucleotide sequence ID" value="XM_023111890.1"/>
</dbReference>
<dbReference type="OrthoDB" id="2015125at2759"/>
<dbReference type="Proteomes" id="UP000504608">
    <property type="component" value="Unplaced"/>
</dbReference>
<feature type="compositionally biased region" description="Basic and acidic residues" evidence="1">
    <location>
        <begin position="95"/>
        <end position="104"/>
    </location>
</feature>